<sequence>MRCSSSARETLRLACLSLSFLSSSSSLARCLRHSLMYSFSCSSKSERFWSWRLMNSGSSPSDFAAGLVVFIVWK</sequence>
<accession>A0A2M4D414</accession>
<dbReference type="EMBL" id="GGFL01008063">
    <property type="protein sequence ID" value="MBW72241.1"/>
    <property type="molecule type" value="Transcribed_RNA"/>
</dbReference>
<reference evidence="1" key="1">
    <citation type="submission" date="2018-01" db="EMBL/GenBank/DDBJ databases">
        <title>An insight into the sialome of Amazonian anophelines.</title>
        <authorList>
            <person name="Ribeiro J.M."/>
            <person name="Scarpassa V."/>
            <person name="Calvo E."/>
        </authorList>
    </citation>
    <scope>NUCLEOTIDE SEQUENCE</scope>
</reference>
<evidence type="ECO:0000313" key="1">
    <source>
        <dbReference type="EMBL" id="MBW72241.1"/>
    </source>
</evidence>
<dbReference type="AlphaFoldDB" id="A0A2M4D414"/>
<proteinExistence type="predicted"/>
<organism evidence="1">
    <name type="scientific">Anopheles darlingi</name>
    <name type="common">Mosquito</name>
    <dbReference type="NCBI Taxonomy" id="43151"/>
    <lineage>
        <taxon>Eukaryota</taxon>
        <taxon>Metazoa</taxon>
        <taxon>Ecdysozoa</taxon>
        <taxon>Arthropoda</taxon>
        <taxon>Hexapoda</taxon>
        <taxon>Insecta</taxon>
        <taxon>Pterygota</taxon>
        <taxon>Neoptera</taxon>
        <taxon>Endopterygota</taxon>
        <taxon>Diptera</taxon>
        <taxon>Nematocera</taxon>
        <taxon>Culicoidea</taxon>
        <taxon>Culicidae</taxon>
        <taxon>Anophelinae</taxon>
        <taxon>Anopheles</taxon>
    </lineage>
</organism>
<name>A0A2M4D414_ANODA</name>
<protein>
    <submittedName>
        <fullName evidence="1">Putative secreted protein</fullName>
    </submittedName>
</protein>